<gene>
    <name evidence="1" type="ORF">AYI70_g6550</name>
</gene>
<sequence>MDEEATTLRQANLLLETWCDYFGFSTVQLSDSLKNDEFSFKSVMEASKKLYTECPRKFTDLRSLEDALEASLEVAGELYFLPALDPRAFRLSIALTSLDSDWLMFGSAEEWASCLSSLMESSFAFKDSKDFDTLQKFISSTIDQYSLILPQ</sequence>
<organism evidence="1 2">
    <name type="scientific">Smittium culicis</name>
    <dbReference type="NCBI Taxonomy" id="133412"/>
    <lineage>
        <taxon>Eukaryota</taxon>
        <taxon>Fungi</taxon>
        <taxon>Fungi incertae sedis</taxon>
        <taxon>Zoopagomycota</taxon>
        <taxon>Kickxellomycotina</taxon>
        <taxon>Harpellomycetes</taxon>
        <taxon>Harpellales</taxon>
        <taxon>Legeriomycetaceae</taxon>
        <taxon>Smittium</taxon>
    </lineage>
</organism>
<reference evidence="1 2" key="1">
    <citation type="submission" date="2017-01" db="EMBL/GenBank/DDBJ databases">
        <authorList>
            <person name="Mah S.A."/>
            <person name="Swanson W.J."/>
            <person name="Moy G.W."/>
            <person name="Vacquier V.D."/>
        </authorList>
    </citation>
    <scope>NUCLEOTIDE SEQUENCE [LARGE SCALE GENOMIC DNA]</scope>
    <source>
        <strain evidence="1 2">GSMNP</strain>
    </source>
</reference>
<name>A0A1R1XPE5_9FUNG</name>
<proteinExistence type="predicted"/>
<dbReference type="EMBL" id="LSSN01002314">
    <property type="protein sequence ID" value="OMJ16500.1"/>
    <property type="molecule type" value="Genomic_DNA"/>
</dbReference>
<protein>
    <submittedName>
        <fullName evidence="1">Uncharacterized protein</fullName>
    </submittedName>
</protein>
<evidence type="ECO:0000313" key="1">
    <source>
        <dbReference type="EMBL" id="OMJ16500.1"/>
    </source>
</evidence>
<evidence type="ECO:0000313" key="2">
    <source>
        <dbReference type="Proteomes" id="UP000187283"/>
    </source>
</evidence>
<dbReference type="Proteomes" id="UP000187283">
    <property type="component" value="Unassembled WGS sequence"/>
</dbReference>
<keyword evidence="2" id="KW-1185">Reference proteome</keyword>
<comment type="caution">
    <text evidence="1">The sequence shown here is derived from an EMBL/GenBank/DDBJ whole genome shotgun (WGS) entry which is preliminary data.</text>
</comment>
<dbReference type="AlphaFoldDB" id="A0A1R1XPE5"/>
<accession>A0A1R1XPE5</accession>